<keyword evidence="1" id="KW-0472">Membrane</keyword>
<dbReference type="Proteomes" id="UP000632154">
    <property type="component" value="Unassembled WGS sequence"/>
</dbReference>
<dbReference type="Gene3D" id="3.30.70.270">
    <property type="match status" value="1"/>
</dbReference>
<dbReference type="InterPro" id="IPR050469">
    <property type="entry name" value="Diguanylate_Cyclase"/>
</dbReference>
<protein>
    <submittedName>
        <fullName evidence="3">GGDEF domain-containing protein</fullName>
    </submittedName>
</protein>
<evidence type="ECO:0000313" key="3">
    <source>
        <dbReference type="EMBL" id="GHG05433.1"/>
    </source>
</evidence>
<evidence type="ECO:0000313" key="4">
    <source>
        <dbReference type="Proteomes" id="UP000632154"/>
    </source>
</evidence>
<dbReference type="SMART" id="SM00267">
    <property type="entry name" value="GGDEF"/>
    <property type="match status" value="1"/>
</dbReference>
<dbReference type="PANTHER" id="PTHR45138">
    <property type="entry name" value="REGULATORY COMPONENTS OF SENSORY TRANSDUCTION SYSTEM"/>
    <property type="match status" value="1"/>
</dbReference>
<evidence type="ECO:0000259" key="2">
    <source>
        <dbReference type="PROSITE" id="PS50887"/>
    </source>
</evidence>
<proteinExistence type="predicted"/>
<reference evidence="4" key="1">
    <citation type="journal article" date="2019" name="Int. J. Syst. Evol. Microbiol.">
        <title>The Global Catalogue of Microorganisms (GCM) 10K type strain sequencing project: providing services to taxonomists for standard genome sequencing and annotation.</title>
        <authorList>
            <consortium name="The Broad Institute Genomics Platform"/>
            <consortium name="The Broad Institute Genome Sequencing Center for Infectious Disease"/>
            <person name="Wu L."/>
            <person name="Ma J."/>
        </authorList>
    </citation>
    <scope>NUCLEOTIDE SEQUENCE [LARGE SCALE GENOMIC DNA]</scope>
    <source>
        <strain evidence="4">CGMCC 1.18439</strain>
    </source>
</reference>
<gene>
    <name evidence="3" type="ORF">GCM10017783_17510</name>
</gene>
<dbReference type="RefSeq" id="WP_189643310.1">
    <property type="nucleotide sequence ID" value="NZ_BNAL01000021.1"/>
</dbReference>
<accession>A0ABQ3K669</accession>
<dbReference type="Pfam" id="PF00990">
    <property type="entry name" value="GGDEF"/>
    <property type="match status" value="1"/>
</dbReference>
<dbReference type="CDD" id="cd01949">
    <property type="entry name" value="GGDEF"/>
    <property type="match status" value="1"/>
</dbReference>
<organism evidence="3 4">
    <name type="scientific">Deinococcus piscis</name>
    <dbReference type="NCBI Taxonomy" id="394230"/>
    <lineage>
        <taxon>Bacteria</taxon>
        <taxon>Thermotogati</taxon>
        <taxon>Deinococcota</taxon>
        <taxon>Deinococci</taxon>
        <taxon>Deinococcales</taxon>
        <taxon>Deinococcaceae</taxon>
        <taxon>Deinococcus</taxon>
    </lineage>
</organism>
<dbReference type="InterPro" id="IPR029787">
    <property type="entry name" value="Nucleotide_cyclase"/>
</dbReference>
<dbReference type="EMBL" id="BNAL01000021">
    <property type="protein sequence ID" value="GHG05433.1"/>
    <property type="molecule type" value="Genomic_DNA"/>
</dbReference>
<keyword evidence="4" id="KW-1185">Reference proteome</keyword>
<evidence type="ECO:0000256" key="1">
    <source>
        <dbReference type="SAM" id="Phobius"/>
    </source>
</evidence>
<dbReference type="PANTHER" id="PTHR45138:SF9">
    <property type="entry name" value="DIGUANYLATE CYCLASE DGCM-RELATED"/>
    <property type="match status" value="1"/>
</dbReference>
<keyword evidence="1" id="KW-1133">Transmembrane helix</keyword>
<dbReference type="PROSITE" id="PS50887">
    <property type="entry name" value="GGDEF"/>
    <property type="match status" value="1"/>
</dbReference>
<keyword evidence="1" id="KW-0812">Transmembrane</keyword>
<sequence>MQLSASFEHPTDEQYRNWIERLAIGAAALNLLAGVRFGLEGDLFQLLLGSATTLVMLYIWWLNRRGNTQADHIHLLAIIALAFRLLGDMLQTLWQRLPPGILLSLELLILALLMLNLLPLPLAVRGLAGFFALFVIVALASGQFDLLAISMMGITLLVIYFSTVYSRLIIEERWQNWLLRDQLSTDALTGAASRRSIEERFRAVMSQPAPSGMLLMVDIDHFKQLNDRFGHAAGDQVLRHVAQRLIHGVQDPDLVGRWGGEEFMILMLDIPGHVRQQSIERLLHLARQPRPATSNLPGVTVSIGAATFSEGQTPEEVLQRADERLYRAKALGRNCFVME</sequence>
<dbReference type="InterPro" id="IPR000160">
    <property type="entry name" value="GGDEF_dom"/>
</dbReference>
<dbReference type="InterPro" id="IPR043128">
    <property type="entry name" value="Rev_trsase/Diguanyl_cyclase"/>
</dbReference>
<dbReference type="NCBIfam" id="TIGR00254">
    <property type="entry name" value="GGDEF"/>
    <property type="match status" value="1"/>
</dbReference>
<comment type="caution">
    <text evidence="3">The sequence shown here is derived from an EMBL/GenBank/DDBJ whole genome shotgun (WGS) entry which is preliminary data.</text>
</comment>
<feature type="transmembrane region" description="Helical" evidence="1">
    <location>
        <begin position="97"/>
        <end position="115"/>
    </location>
</feature>
<dbReference type="SUPFAM" id="SSF55073">
    <property type="entry name" value="Nucleotide cyclase"/>
    <property type="match status" value="1"/>
</dbReference>
<feature type="transmembrane region" description="Helical" evidence="1">
    <location>
        <begin position="122"/>
        <end position="140"/>
    </location>
</feature>
<feature type="transmembrane region" description="Helical" evidence="1">
    <location>
        <begin position="73"/>
        <end position="91"/>
    </location>
</feature>
<feature type="domain" description="GGDEF" evidence="2">
    <location>
        <begin position="210"/>
        <end position="339"/>
    </location>
</feature>
<feature type="transmembrane region" description="Helical" evidence="1">
    <location>
        <begin position="146"/>
        <end position="170"/>
    </location>
</feature>
<feature type="transmembrane region" description="Helical" evidence="1">
    <location>
        <begin position="43"/>
        <end position="61"/>
    </location>
</feature>
<name>A0ABQ3K669_9DEIO</name>